<dbReference type="InterPro" id="IPR036291">
    <property type="entry name" value="NAD(P)-bd_dom_sf"/>
</dbReference>
<dbReference type="Proteomes" id="UP000239494">
    <property type="component" value="Unassembled WGS sequence"/>
</dbReference>
<gene>
    <name evidence="3" type="ORF">CLV43_115146</name>
</gene>
<dbReference type="EMBL" id="PVTF01000015">
    <property type="protein sequence ID" value="PRY34870.1"/>
    <property type="molecule type" value="Genomic_DNA"/>
</dbReference>
<dbReference type="AlphaFoldDB" id="A0A2T0SN75"/>
<dbReference type="Pfam" id="PF03435">
    <property type="entry name" value="Sacchrp_dh_NADP"/>
    <property type="match status" value="1"/>
</dbReference>
<evidence type="ECO:0000259" key="2">
    <source>
        <dbReference type="Pfam" id="PF03435"/>
    </source>
</evidence>
<accession>A0A2T0SN75</accession>
<reference evidence="3 4" key="1">
    <citation type="submission" date="2018-03" db="EMBL/GenBank/DDBJ databases">
        <title>Genomic Encyclopedia of Archaeal and Bacterial Type Strains, Phase II (KMG-II): from individual species to whole genera.</title>
        <authorList>
            <person name="Goeker M."/>
        </authorList>
    </citation>
    <scope>NUCLEOTIDE SEQUENCE [LARGE SCALE GENOMIC DNA]</scope>
    <source>
        <strain evidence="3 4">DSM 44720</strain>
    </source>
</reference>
<organism evidence="3 4">
    <name type="scientific">Umezawaea tangerina</name>
    <dbReference type="NCBI Taxonomy" id="84725"/>
    <lineage>
        <taxon>Bacteria</taxon>
        <taxon>Bacillati</taxon>
        <taxon>Actinomycetota</taxon>
        <taxon>Actinomycetes</taxon>
        <taxon>Pseudonocardiales</taxon>
        <taxon>Pseudonocardiaceae</taxon>
        <taxon>Umezawaea</taxon>
    </lineage>
</organism>
<protein>
    <submittedName>
        <fullName evidence="3">Short subunit dehydrogenase-like uncharacterized protein</fullName>
    </submittedName>
</protein>
<feature type="region of interest" description="Disordered" evidence="1">
    <location>
        <begin position="42"/>
        <end position="64"/>
    </location>
</feature>
<sequence length="342" mass="35740">MPRDHGCDDDGVTTPNTAVAVLGASGHTARFVLARLRDLGLDPVPVDRDPERPHAPGARPRVASVDDPASLDRAFAGVAAVVNCAGPFADTAVPVVEAALRAGAHYVDISAEQTVTMDLLSRFDSRAREVGVAVVPSMAFYGGLGDLLATAALGDWPAADDVQVAIALSSWLPTEGTRRTVARNSGRHVVFTDHRFVPATPSTLTWRFPDPIGVRSLTGLPTADHVTIAHHLSTPRVDVHINTDPLADLADPTSPAPVPADAHGRSAQTFHVEAVVTRGPQHRRATASGRDIYAVTGPLAAGAVAHLLTHPTAGAHTAGTLLDPAAFLRSLDPAHLTFTADM</sequence>
<proteinExistence type="predicted"/>
<feature type="compositionally biased region" description="Basic and acidic residues" evidence="1">
    <location>
        <begin position="42"/>
        <end position="54"/>
    </location>
</feature>
<name>A0A2T0SN75_9PSEU</name>
<dbReference type="PANTHER" id="PTHR43781:SF1">
    <property type="entry name" value="SACCHAROPINE DEHYDROGENASE"/>
    <property type="match status" value="1"/>
</dbReference>
<dbReference type="InterPro" id="IPR005097">
    <property type="entry name" value="Sacchrp_dh_NADP-bd"/>
</dbReference>
<evidence type="ECO:0000313" key="4">
    <source>
        <dbReference type="Proteomes" id="UP000239494"/>
    </source>
</evidence>
<comment type="caution">
    <text evidence="3">The sequence shown here is derived from an EMBL/GenBank/DDBJ whole genome shotgun (WGS) entry which is preliminary data.</text>
</comment>
<feature type="domain" description="Saccharopine dehydrogenase NADP binding" evidence="2">
    <location>
        <begin position="19"/>
        <end position="111"/>
    </location>
</feature>
<keyword evidence="4" id="KW-1185">Reference proteome</keyword>
<dbReference type="Gene3D" id="3.40.50.720">
    <property type="entry name" value="NAD(P)-binding Rossmann-like Domain"/>
    <property type="match status" value="1"/>
</dbReference>
<evidence type="ECO:0000256" key="1">
    <source>
        <dbReference type="SAM" id="MobiDB-lite"/>
    </source>
</evidence>
<evidence type="ECO:0000313" key="3">
    <source>
        <dbReference type="EMBL" id="PRY34870.1"/>
    </source>
</evidence>
<dbReference type="SUPFAM" id="SSF51735">
    <property type="entry name" value="NAD(P)-binding Rossmann-fold domains"/>
    <property type="match status" value="1"/>
</dbReference>
<dbReference type="PANTHER" id="PTHR43781">
    <property type="entry name" value="SACCHAROPINE DEHYDROGENASE"/>
    <property type="match status" value="1"/>
</dbReference>